<name>A0ABS7CC26_9BACL</name>
<accession>A0ABS7CC26</accession>
<reference evidence="2 3" key="1">
    <citation type="submission" date="2021-07" db="EMBL/GenBank/DDBJ databases">
        <title>Paenibacillus radiodurans sp. nov., isolated from the southeastern edge of Tengger Desert.</title>
        <authorList>
            <person name="Zhang G."/>
        </authorList>
    </citation>
    <scope>NUCLEOTIDE SEQUENCE [LARGE SCALE GENOMIC DNA]</scope>
    <source>
        <strain evidence="2 3">CCM 7311</strain>
    </source>
</reference>
<dbReference type="RefSeq" id="WP_210039746.1">
    <property type="nucleotide sequence ID" value="NZ_JBHLVU010000008.1"/>
</dbReference>
<sequence length="92" mass="10108">MIRTILQSLLAGAALAVIYLAVQIGQGVYMTMKYVPDIAEAYNTVEPAASEVSFGRVESPNQEVCMFIFIVLAGSVLFILGKLGYRRYLKKS</sequence>
<feature type="transmembrane region" description="Helical" evidence="1">
    <location>
        <begin position="66"/>
        <end position="85"/>
    </location>
</feature>
<dbReference type="InterPro" id="IPR027387">
    <property type="entry name" value="Cytb/b6-like_sf"/>
</dbReference>
<organism evidence="2 3">
    <name type="scientific">Paenibacillus sepulcri</name>
    <dbReference type="NCBI Taxonomy" id="359917"/>
    <lineage>
        <taxon>Bacteria</taxon>
        <taxon>Bacillati</taxon>
        <taxon>Bacillota</taxon>
        <taxon>Bacilli</taxon>
        <taxon>Bacillales</taxon>
        <taxon>Paenibacillaceae</taxon>
        <taxon>Paenibacillus</taxon>
    </lineage>
</organism>
<proteinExistence type="predicted"/>
<gene>
    <name evidence="2" type="ORF">K0U00_31080</name>
</gene>
<dbReference type="Gene3D" id="1.20.810.10">
    <property type="entry name" value="Cytochrome Bc1 Complex, Chain C"/>
    <property type="match status" value="1"/>
</dbReference>
<evidence type="ECO:0000313" key="2">
    <source>
        <dbReference type="EMBL" id="MBW7458494.1"/>
    </source>
</evidence>
<dbReference type="SUPFAM" id="SSF81342">
    <property type="entry name" value="Transmembrane di-heme cytochromes"/>
    <property type="match status" value="1"/>
</dbReference>
<protein>
    <submittedName>
        <fullName evidence="2">Uncharacterized protein</fullName>
    </submittedName>
</protein>
<dbReference type="Proteomes" id="UP001519887">
    <property type="component" value="Unassembled WGS sequence"/>
</dbReference>
<evidence type="ECO:0000313" key="3">
    <source>
        <dbReference type="Proteomes" id="UP001519887"/>
    </source>
</evidence>
<dbReference type="EMBL" id="JAHZIK010001217">
    <property type="protein sequence ID" value="MBW7458494.1"/>
    <property type="molecule type" value="Genomic_DNA"/>
</dbReference>
<evidence type="ECO:0000256" key="1">
    <source>
        <dbReference type="SAM" id="Phobius"/>
    </source>
</evidence>
<keyword evidence="1" id="KW-0812">Transmembrane</keyword>
<keyword evidence="1" id="KW-1133">Transmembrane helix</keyword>
<dbReference type="InterPro" id="IPR016174">
    <property type="entry name" value="Di-haem_cyt_TM"/>
</dbReference>
<keyword evidence="1" id="KW-0472">Membrane</keyword>
<keyword evidence="3" id="KW-1185">Reference proteome</keyword>
<comment type="caution">
    <text evidence="2">The sequence shown here is derived from an EMBL/GenBank/DDBJ whole genome shotgun (WGS) entry which is preliminary data.</text>
</comment>